<evidence type="ECO:0000313" key="2">
    <source>
        <dbReference type="Proteomes" id="UP000177652"/>
    </source>
</evidence>
<name>A0A1F6DVW2_9BACT</name>
<protein>
    <submittedName>
        <fullName evidence="1">Uncharacterized protein</fullName>
    </submittedName>
</protein>
<reference evidence="1 2" key="1">
    <citation type="journal article" date="2016" name="Nat. Commun.">
        <title>Thousands of microbial genomes shed light on interconnected biogeochemical processes in an aquifer system.</title>
        <authorList>
            <person name="Anantharaman K."/>
            <person name="Brown C.T."/>
            <person name="Hug L.A."/>
            <person name="Sharon I."/>
            <person name="Castelle C.J."/>
            <person name="Probst A.J."/>
            <person name="Thomas B.C."/>
            <person name="Singh A."/>
            <person name="Wilkins M.J."/>
            <person name="Karaoz U."/>
            <person name="Brodie E.L."/>
            <person name="Williams K.H."/>
            <person name="Hubbard S.S."/>
            <person name="Banfield J.F."/>
        </authorList>
    </citation>
    <scope>NUCLEOTIDE SEQUENCE [LARGE SCALE GENOMIC DNA]</scope>
</reference>
<evidence type="ECO:0000313" key="1">
    <source>
        <dbReference type="EMBL" id="OGG65523.1"/>
    </source>
</evidence>
<sequence length="76" mass="8130">MTDEKLVHKAALLLIGAVLGAFGFSAYMSTSAGSPLSRGFWQSMKSSFERNSPTAMACIPQTEDGDIFFLTCGGIY</sequence>
<gene>
    <name evidence="1" type="ORF">A3D71_00280</name>
</gene>
<organism evidence="1 2">
    <name type="scientific">Candidatus Kaiserbacteria bacterium RIFCSPHIGHO2_02_FULL_55_20</name>
    <dbReference type="NCBI Taxonomy" id="1798497"/>
    <lineage>
        <taxon>Bacteria</taxon>
        <taxon>Candidatus Kaiseribacteriota</taxon>
    </lineage>
</organism>
<dbReference type="AlphaFoldDB" id="A0A1F6DVW2"/>
<dbReference type="Proteomes" id="UP000177652">
    <property type="component" value="Unassembled WGS sequence"/>
</dbReference>
<proteinExistence type="predicted"/>
<comment type="caution">
    <text evidence="1">The sequence shown here is derived from an EMBL/GenBank/DDBJ whole genome shotgun (WGS) entry which is preliminary data.</text>
</comment>
<accession>A0A1F6DVW2</accession>
<dbReference type="EMBL" id="MFLK01000044">
    <property type="protein sequence ID" value="OGG65523.1"/>
    <property type="molecule type" value="Genomic_DNA"/>
</dbReference>
<dbReference type="STRING" id="1798497.A3D71_00280"/>